<sequence length="278" mass="30041">MKNLKKIVLSLVTIALLVLMVACGQSGNQHAATPIPTVTPEPTQAAEPVNLTVSAAASLTDAMEEIKAAYINENPNVTIDYIFASSGSLQQQIENGAEVDVFLSAAVKQMDALKNKGLLIDETRKDFLENKVVLIVPKNSTSVTGFKDLTSEAVKQIGLGEPTSVPVGQYSEEILKNLNLLDSIKSKVVYGKDVREVLTWVETSNADAGMVYETDAKISDKVKIVAHAPEGSHVPVYYPAAVIKASKNVDAATDFVNFLYSEKAKPIFEKYGFAFMVK</sequence>
<dbReference type="PANTHER" id="PTHR30632:SF0">
    <property type="entry name" value="SULFATE-BINDING PROTEIN"/>
    <property type="match status" value="1"/>
</dbReference>
<dbReference type="PIRSF" id="PIRSF004846">
    <property type="entry name" value="ModA"/>
    <property type="match status" value="1"/>
</dbReference>
<feature type="chain" id="PRO_5006153311" evidence="6">
    <location>
        <begin position="32"/>
        <end position="278"/>
    </location>
</feature>
<dbReference type="EMBL" id="LKET01000014">
    <property type="protein sequence ID" value="KPU46153.1"/>
    <property type="molecule type" value="Genomic_DNA"/>
</dbReference>
<dbReference type="SUPFAM" id="SSF53850">
    <property type="entry name" value="Periplasmic binding protein-like II"/>
    <property type="match status" value="1"/>
</dbReference>
<name>A0A0P8WEI8_9CLOT</name>
<dbReference type="PROSITE" id="PS51257">
    <property type="entry name" value="PROKAR_LIPOPROTEIN"/>
    <property type="match status" value="1"/>
</dbReference>
<accession>A0A0P8WEI8</accession>
<dbReference type="RefSeq" id="WP_054873409.1">
    <property type="nucleotide sequence ID" value="NZ_LKET01000014.1"/>
</dbReference>
<dbReference type="InterPro" id="IPR041879">
    <property type="entry name" value="YvgL-like_PBP2"/>
</dbReference>
<dbReference type="GO" id="GO:0015689">
    <property type="term" value="P:molybdate ion transport"/>
    <property type="evidence" value="ECO:0007669"/>
    <property type="project" value="InterPro"/>
</dbReference>
<evidence type="ECO:0000256" key="1">
    <source>
        <dbReference type="ARBA" id="ARBA00009175"/>
    </source>
</evidence>
<dbReference type="GO" id="GO:1901359">
    <property type="term" value="F:tungstate binding"/>
    <property type="evidence" value="ECO:0007669"/>
    <property type="project" value="UniProtKB-ARBA"/>
</dbReference>
<gene>
    <name evidence="7" type="primary">modA</name>
    <name evidence="7" type="ORF">OXPF_02630</name>
</gene>
<dbReference type="PATRIC" id="fig|36849.3.peg.287"/>
<dbReference type="NCBIfam" id="TIGR01256">
    <property type="entry name" value="modA"/>
    <property type="match status" value="1"/>
</dbReference>
<keyword evidence="3 5" id="KW-0479">Metal-binding</keyword>
<feature type="binding site" evidence="5">
    <location>
        <position position="212"/>
    </location>
    <ligand>
        <name>molybdate</name>
        <dbReference type="ChEBI" id="CHEBI:36264"/>
    </ligand>
</feature>
<evidence type="ECO:0000256" key="2">
    <source>
        <dbReference type="ARBA" id="ARBA00022505"/>
    </source>
</evidence>
<dbReference type="PANTHER" id="PTHR30632">
    <property type="entry name" value="MOLYBDATE-BINDING PERIPLASMIC PROTEIN"/>
    <property type="match status" value="1"/>
</dbReference>
<feature type="signal peptide" evidence="6">
    <location>
        <begin position="1"/>
        <end position="31"/>
    </location>
</feature>
<comment type="caution">
    <text evidence="7">The sequence shown here is derived from an EMBL/GenBank/DDBJ whole genome shotgun (WGS) entry which is preliminary data.</text>
</comment>
<keyword evidence="2 5" id="KW-0500">Molybdenum</keyword>
<dbReference type="FunFam" id="3.40.190.10:FF:000035">
    <property type="entry name" value="Molybdate ABC transporter substrate-binding protein"/>
    <property type="match status" value="1"/>
</dbReference>
<dbReference type="CDD" id="cd13537">
    <property type="entry name" value="PBP2_YvgL_like"/>
    <property type="match status" value="1"/>
</dbReference>
<feature type="binding site" evidence="5">
    <location>
        <position position="58"/>
    </location>
    <ligand>
        <name>molybdate</name>
        <dbReference type="ChEBI" id="CHEBI:36264"/>
    </ligand>
</feature>
<dbReference type="Pfam" id="PF13531">
    <property type="entry name" value="SBP_bac_11"/>
    <property type="match status" value="1"/>
</dbReference>
<comment type="similarity">
    <text evidence="1">Belongs to the bacterial solute-binding protein ModA family.</text>
</comment>
<evidence type="ECO:0000256" key="6">
    <source>
        <dbReference type="SAM" id="SignalP"/>
    </source>
</evidence>
<keyword evidence="8" id="KW-1185">Reference proteome</keyword>
<dbReference type="AlphaFoldDB" id="A0A0P8WEI8"/>
<dbReference type="OrthoDB" id="9785015at2"/>
<dbReference type="InterPro" id="IPR050682">
    <property type="entry name" value="ModA/WtpA"/>
</dbReference>
<organism evidence="7 8">
    <name type="scientific">Oxobacter pfennigii</name>
    <dbReference type="NCBI Taxonomy" id="36849"/>
    <lineage>
        <taxon>Bacteria</taxon>
        <taxon>Bacillati</taxon>
        <taxon>Bacillota</taxon>
        <taxon>Clostridia</taxon>
        <taxon>Eubacteriales</taxon>
        <taxon>Clostridiaceae</taxon>
        <taxon>Oxobacter</taxon>
    </lineage>
</organism>
<evidence type="ECO:0000313" key="8">
    <source>
        <dbReference type="Proteomes" id="UP000050326"/>
    </source>
</evidence>
<evidence type="ECO:0000313" key="7">
    <source>
        <dbReference type="EMBL" id="KPU46153.1"/>
    </source>
</evidence>
<evidence type="ECO:0000256" key="5">
    <source>
        <dbReference type="PIRSR" id="PIRSR004846-1"/>
    </source>
</evidence>
<dbReference type="GO" id="GO:0030973">
    <property type="term" value="F:molybdate ion binding"/>
    <property type="evidence" value="ECO:0007669"/>
    <property type="project" value="UniProtKB-ARBA"/>
</dbReference>
<dbReference type="Proteomes" id="UP000050326">
    <property type="component" value="Unassembled WGS sequence"/>
</dbReference>
<dbReference type="InterPro" id="IPR005950">
    <property type="entry name" value="ModA"/>
</dbReference>
<dbReference type="STRING" id="36849.OXPF_02630"/>
<feature type="binding site" evidence="5">
    <location>
        <position position="194"/>
    </location>
    <ligand>
        <name>molybdate</name>
        <dbReference type="ChEBI" id="CHEBI:36264"/>
    </ligand>
</feature>
<dbReference type="Gene3D" id="3.40.190.10">
    <property type="entry name" value="Periplasmic binding protein-like II"/>
    <property type="match status" value="2"/>
</dbReference>
<feature type="binding site" evidence="5">
    <location>
        <position position="86"/>
    </location>
    <ligand>
        <name>molybdate</name>
        <dbReference type="ChEBI" id="CHEBI:36264"/>
    </ligand>
</feature>
<reference evidence="7 8" key="1">
    <citation type="submission" date="2015-09" db="EMBL/GenBank/DDBJ databases">
        <title>Genome sequence of Oxobacter pfennigii DSM 3222.</title>
        <authorList>
            <person name="Poehlein A."/>
            <person name="Bengelsdorf F.R."/>
            <person name="Schiel-Bengelsdorf B."/>
            <person name="Duerre P."/>
            <person name="Daniel R."/>
        </authorList>
    </citation>
    <scope>NUCLEOTIDE SEQUENCE [LARGE SCALE GENOMIC DNA]</scope>
    <source>
        <strain evidence="7 8">DSM 3222</strain>
    </source>
</reference>
<protein>
    <submittedName>
        <fullName evidence="7">Molybdate-binding periplasmic protein</fullName>
    </submittedName>
</protein>
<evidence type="ECO:0000256" key="4">
    <source>
        <dbReference type="ARBA" id="ARBA00022729"/>
    </source>
</evidence>
<dbReference type="GO" id="GO:0046872">
    <property type="term" value="F:metal ion binding"/>
    <property type="evidence" value="ECO:0007669"/>
    <property type="project" value="UniProtKB-KW"/>
</dbReference>
<proteinExistence type="inferred from homology"/>
<evidence type="ECO:0000256" key="3">
    <source>
        <dbReference type="ARBA" id="ARBA00022723"/>
    </source>
</evidence>
<keyword evidence="4 6" id="KW-0732">Signal</keyword>